<organism evidence="1 2">
    <name type="scientific">Corchorus olitorius</name>
    <dbReference type="NCBI Taxonomy" id="93759"/>
    <lineage>
        <taxon>Eukaryota</taxon>
        <taxon>Viridiplantae</taxon>
        <taxon>Streptophyta</taxon>
        <taxon>Embryophyta</taxon>
        <taxon>Tracheophyta</taxon>
        <taxon>Spermatophyta</taxon>
        <taxon>Magnoliopsida</taxon>
        <taxon>eudicotyledons</taxon>
        <taxon>Gunneridae</taxon>
        <taxon>Pentapetalae</taxon>
        <taxon>rosids</taxon>
        <taxon>malvids</taxon>
        <taxon>Malvales</taxon>
        <taxon>Malvaceae</taxon>
        <taxon>Grewioideae</taxon>
        <taxon>Apeibeae</taxon>
        <taxon>Corchorus</taxon>
    </lineage>
</organism>
<reference evidence="2" key="1">
    <citation type="submission" date="2013-09" db="EMBL/GenBank/DDBJ databases">
        <title>Corchorus olitorius genome sequencing.</title>
        <authorList>
            <person name="Alam M."/>
            <person name="Haque M.S."/>
            <person name="Islam M.S."/>
            <person name="Emdad E.M."/>
            <person name="Islam M.M."/>
            <person name="Ahmed B."/>
            <person name="Halim A."/>
            <person name="Hossen Q.M.M."/>
            <person name="Hossain M.Z."/>
            <person name="Ahmed R."/>
            <person name="Khan M.M."/>
            <person name="Islam R."/>
            <person name="Rashid M.M."/>
            <person name="Khan S.A."/>
            <person name="Rahman M.S."/>
            <person name="Alam M."/>
            <person name="Yahiya A.S."/>
            <person name="Khan M.S."/>
            <person name="Azam M.S."/>
            <person name="Haque T."/>
            <person name="Lashkar M.Z.H."/>
            <person name="Akhand A.I."/>
            <person name="Morshed G."/>
            <person name="Roy S."/>
            <person name="Uddin K.S."/>
            <person name="Rabeya T."/>
            <person name="Hossain A.S."/>
            <person name="Chowdhury A."/>
            <person name="Snigdha A.R."/>
            <person name="Mortoza M.S."/>
            <person name="Matin S.A."/>
            <person name="Hoque S.M.E."/>
            <person name="Islam M.K."/>
            <person name="Roy D.K."/>
            <person name="Haider R."/>
            <person name="Moosa M.M."/>
            <person name="Elias S.M."/>
            <person name="Hasan A.M."/>
            <person name="Jahan S."/>
            <person name="Shafiuddin M."/>
            <person name="Mahmood N."/>
            <person name="Shommy N.S."/>
        </authorList>
    </citation>
    <scope>NUCLEOTIDE SEQUENCE [LARGE SCALE GENOMIC DNA]</scope>
    <source>
        <strain evidence="2">cv. O-4</strain>
    </source>
</reference>
<evidence type="ECO:0000313" key="1">
    <source>
        <dbReference type="EMBL" id="OMO96585.1"/>
    </source>
</evidence>
<dbReference type="EMBL" id="AWUE01015609">
    <property type="protein sequence ID" value="OMO96585.1"/>
    <property type="molecule type" value="Genomic_DNA"/>
</dbReference>
<accession>A0A1R3JP24</accession>
<evidence type="ECO:0000313" key="2">
    <source>
        <dbReference type="Proteomes" id="UP000187203"/>
    </source>
</evidence>
<gene>
    <name evidence="1" type="ORF">COLO4_15198</name>
</gene>
<sequence length="120" mass="13408">MVDNSSSPSGSFDETPDGAITHQRLTFLQEQQDLKQSQRQTGDHRKQANQKPLFVCYVIVLGLDWGLDRKVEAFSEIWWSFDVFWRSAMTVAVGSGSNERSTVASNKVGGGWMGSKFKCS</sequence>
<protein>
    <submittedName>
        <fullName evidence="1">Uncharacterized protein</fullName>
    </submittedName>
</protein>
<comment type="caution">
    <text evidence="1">The sequence shown here is derived from an EMBL/GenBank/DDBJ whole genome shotgun (WGS) entry which is preliminary data.</text>
</comment>
<keyword evidence="2" id="KW-1185">Reference proteome</keyword>
<proteinExistence type="predicted"/>
<dbReference type="AlphaFoldDB" id="A0A1R3JP24"/>
<name>A0A1R3JP24_9ROSI</name>
<dbReference type="Proteomes" id="UP000187203">
    <property type="component" value="Unassembled WGS sequence"/>
</dbReference>